<protein>
    <submittedName>
        <fullName evidence="2">Uncharacterized protein</fullName>
    </submittedName>
</protein>
<sequence>MLPCFSLLSMSNILSIFCTSTYPFPYSFCFCFFFFVFFYTAIIKKSRNVPKGVHAIGIVSHPTLRGLLLCGQIVNIEGKHCLGGDSNPNPLDYWRNTLTTMLQRQTIKKKKTNASTANIKTWV</sequence>
<keyword evidence="1" id="KW-1133">Transmembrane helix</keyword>
<reference evidence="2" key="1">
    <citation type="submission" date="2021-05" db="EMBL/GenBank/DDBJ databases">
        <authorList>
            <person name="Alioto T."/>
            <person name="Alioto T."/>
            <person name="Gomez Garrido J."/>
        </authorList>
    </citation>
    <scope>NUCLEOTIDE SEQUENCE</scope>
</reference>
<evidence type="ECO:0000313" key="2">
    <source>
        <dbReference type="EMBL" id="CAG6790775.1"/>
    </source>
</evidence>
<dbReference type="EMBL" id="HBUF01672861">
    <property type="protein sequence ID" value="CAG6790775.1"/>
    <property type="molecule type" value="Transcribed_RNA"/>
</dbReference>
<proteinExistence type="predicted"/>
<organism evidence="2">
    <name type="scientific">Cacopsylla melanoneura</name>
    <dbReference type="NCBI Taxonomy" id="428564"/>
    <lineage>
        <taxon>Eukaryota</taxon>
        <taxon>Metazoa</taxon>
        <taxon>Ecdysozoa</taxon>
        <taxon>Arthropoda</taxon>
        <taxon>Hexapoda</taxon>
        <taxon>Insecta</taxon>
        <taxon>Pterygota</taxon>
        <taxon>Neoptera</taxon>
        <taxon>Paraneoptera</taxon>
        <taxon>Hemiptera</taxon>
        <taxon>Sternorrhyncha</taxon>
        <taxon>Psylloidea</taxon>
        <taxon>Psyllidae</taxon>
        <taxon>Psyllinae</taxon>
        <taxon>Cacopsylla</taxon>
    </lineage>
</organism>
<feature type="transmembrane region" description="Helical" evidence="1">
    <location>
        <begin position="25"/>
        <end position="42"/>
    </location>
</feature>
<accession>A0A8D9BSH3</accession>
<keyword evidence="1" id="KW-0812">Transmembrane</keyword>
<keyword evidence="1" id="KW-0472">Membrane</keyword>
<dbReference type="AlphaFoldDB" id="A0A8D9BSH3"/>
<evidence type="ECO:0000256" key="1">
    <source>
        <dbReference type="SAM" id="Phobius"/>
    </source>
</evidence>
<name>A0A8D9BSH3_9HEMI</name>